<evidence type="ECO:0000313" key="1">
    <source>
        <dbReference type="EMBL" id="KAJ8649298.1"/>
    </source>
</evidence>
<accession>A0ACC2MUH9</accession>
<evidence type="ECO:0000313" key="2">
    <source>
        <dbReference type="Proteomes" id="UP001234297"/>
    </source>
</evidence>
<keyword evidence="2" id="KW-1185">Reference proteome</keyword>
<protein>
    <submittedName>
        <fullName evidence="1">Uncharacterized protein</fullName>
    </submittedName>
</protein>
<gene>
    <name evidence="1" type="ORF">MRB53_002321</name>
</gene>
<name>A0ACC2MUH9_PERAE</name>
<sequence length="146" mass="15409">MGPTTGTQAVTLNIPNPVINEHANDDLPDMTQIQPDPLPESSKQPMHHHVTPTKACTPSSPPPNGGILTILHRPFSIGQPSMPDTVEHLSPSSVSNGSLPTFPPQNHNLDLSLSSQPVASGCRAPCELGILRHPFSNNSSCSGETT</sequence>
<organism evidence="1 2">
    <name type="scientific">Persea americana</name>
    <name type="common">Avocado</name>
    <dbReference type="NCBI Taxonomy" id="3435"/>
    <lineage>
        <taxon>Eukaryota</taxon>
        <taxon>Viridiplantae</taxon>
        <taxon>Streptophyta</taxon>
        <taxon>Embryophyta</taxon>
        <taxon>Tracheophyta</taxon>
        <taxon>Spermatophyta</taxon>
        <taxon>Magnoliopsida</taxon>
        <taxon>Magnoliidae</taxon>
        <taxon>Laurales</taxon>
        <taxon>Lauraceae</taxon>
        <taxon>Persea</taxon>
    </lineage>
</organism>
<comment type="caution">
    <text evidence="1">The sequence shown here is derived from an EMBL/GenBank/DDBJ whole genome shotgun (WGS) entry which is preliminary data.</text>
</comment>
<proteinExistence type="predicted"/>
<dbReference type="EMBL" id="CM056809">
    <property type="protein sequence ID" value="KAJ8649298.1"/>
    <property type="molecule type" value="Genomic_DNA"/>
</dbReference>
<dbReference type="Proteomes" id="UP001234297">
    <property type="component" value="Chromosome 1"/>
</dbReference>
<reference evidence="1 2" key="1">
    <citation type="journal article" date="2022" name="Hortic Res">
        <title>A haplotype resolved chromosomal level avocado genome allows analysis of novel avocado genes.</title>
        <authorList>
            <person name="Nath O."/>
            <person name="Fletcher S.J."/>
            <person name="Hayward A."/>
            <person name="Shaw L.M."/>
            <person name="Masouleh A.K."/>
            <person name="Furtado A."/>
            <person name="Henry R.J."/>
            <person name="Mitter N."/>
        </authorList>
    </citation>
    <scope>NUCLEOTIDE SEQUENCE [LARGE SCALE GENOMIC DNA]</scope>
    <source>
        <strain evidence="2">cv. Hass</strain>
    </source>
</reference>